<evidence type="ECO:0000256" key="2">
    <source>
        <dbReference type="ARBA" id="ARBA00009045"/>
    </source>
</evidence>
<dbReference type="InterPro" id="IPR050925">
    <property type="entry name" value="Rhomboid_protease_S54"/>
</dbReference>
<dbReference type="Proteomes" id="UP001148125">
    <property type="component" value="Unassembled WGS sequence"/>
</dbReference>
<keyword evidence="12" id="KW-1185">Reference proteome</keyword>
<evidence type="ECO:0000256" key="8">
    <source>
        <dbReference type="SAM" id="Coils"/>
    </source>
</evidence>
<feature type="transmembrane region" description="Helical" evidence="9">
    <location>
        <begin position="190"/>
        <end position="208"/>
    </location>
</feature>
<keyword evidence="4 11" id="KW-0378">Hydrolase</keyword>
<feature type="transmembrane region" description="Helical" evidence="9">
    <location>
        <begin position="377"/>
        <end position="396"/>
    </location>
</feature>
<keyword evidence="8" id="KW-0175">Coiled coil</keyword>
<dbReference type="Pfam" id="PF01694">
    <property type="entry name" value="Rhomboid"/>
    <property type="match status" value="1"/>
</dbReference>
<evidence type="ECO:0000256" key="1">
    <source>
        <dbReference type="ARBA" id="ARBA00004141"/>
    </source>
</evidence>
<feature type="transmembrane region" description="Helical" evidence="9">
    <location>
        <begin position="349"/>
        <end position="365"/>
    </location>
</feature>
<dbReference type="PROSITE" id="PS50005">
    <property type="entry name" value="TPR"/>
    <property type="match status" value="2"/>
</dbReference>
<reference evidence="11" key="1">
    <citation type="submission" date="2024-05" db="EMBL/GenBank/DDBJ databases">
        <title>Alkalihalobacillus sp. strain MEB203 novel alkaliphilic bacterium from Lonar Lake, India.</title>
        <authorList>
            <person name="Joshi A."/>
            <person name="Thite S."/>
            <person name="Mengade P."/>
        </authorList>
    </citation>
    <scope>NUCLEOTIDE SEQUENCE</scope>
    <source>
        <strain evidence="11">MEB 203</strain>
    </source>
</reference>
<evidence type="ECO:0000256" key="7">
    <source>
        <dbReference type="PROSITE-ProRule" id="PRU00339"/>
    </source>
</evidence>
<evidence type="ECO:0000259" key="10">
    <source>
        <dbReference type="Pfam" id="PF01694"/>
    </source>
</evidence>
<dbReference type="RefSeq" id="WP_275118563.1">
    <property type="nucleotide sequence ID" value="NZ_JAOTPO010000006.1"/>
</dbReference>
<sequence>MDVLQHDLFYWQLVNHLVTQRGYRVIEMNPNLNEIWLEEEVPQSPKILRVVRKDVNWSNRLKEDMNNTLVKFNGLRRQLSFRKVTAENIYVSTYSPVDSWEHLINDPLTIAQDKTVMNTYLIEADDENKARELERLKIDLHTSQDKVMSNDFYALEEMEGRIKTLRNEVLQKAEERLQAEQAIFKFGKPFFTYLLLISVAVMFVLLELNGGSMRILTLVEYGAKYNPLIEAGEYWRLFTAMFLHIGFLHFFMNSLALFYLGSAVERIFGSWRFLFIYIIAGLSGSIASFAFNDQVAAGASGAIFGCFGALLHFGINHRKLFFRTMGMSVIVILIINLSLGFLVPMIDNGAHIGGLVGGFLASFVVQLPKRRFKIKQLLFFVLVAALGYGLFLFGMINDQKSGAPIVHLQLSQELLEENEYEKAYSLLLTVKERQLDIAELYFLLGYTEVHLNKYEEAEKNFKRTVEMRPEFHEAHYNLALIYVHFEQEDKALQAVQQALVYSPTEEHYVQLREKLER</sequence>
<dbReference type="PANTHER" id="PTHR43731:SF14">
    <property type="entry name" value="PRESENILIN-ASSOCIATED RHOMBOID-LIKE PROTEIN, MITOCHONDRIAL"/>
    <property type="match status" value="1"/>
</dbReference>
<dbReference type="InterPro" id="IPR022764">
    <property type="entry name" value="Peptidase_S54_rhomboid_dom"/>
</dbReference>
<feature type="repeat" description="TPR" evidence="7">
    <location>
        <begin position="472"/>
        <end position="505"/>
    </location>
</feature>
<evidence type="ECO:0000256" key="4">
    <source>
        <dbReference type="ARBA" id="ARBA00022801"/>
    </source>
</evidence>
<proteinExistence type="inferred from homology"/>
<dbReference type="SMART" id="SM00028">
    <property type="entry name" value="TPR"/>
    <property type="match status" value="2"/>
</dbReference>
<organism evidence="11 12">
    <name type="scientific">Alkalihalobacterium chitinilyticum</name>
    <dbReference type="NCBI Taxonomy" id="2980103"/>
    <lineage>
        <taxon>Bacteria</taxon>
        <taxon>Bacillati</taxon>
        <taxon>Bacillota</taxon>
        <taxon>Bacilli</taxon>
        <taxon>Bacillales</taxon>
        <taxon>Bacillaceae</taxon>
        <taxon>Alkalihalobacterium</taxon>
    </lineage>
</organism>
<feature type="repeat" description="TPR" evidence="7">
    <location>
        <begin position="438"/>
        <end position="471"/>
    </location>
</feature>
<keyword evidence="7" id="KW-0802">TPR repeat</keyword>
<comment type="similarity">
    <text evidence="2">Belongs to the peptidase S54 family.</text>
</comment>
<dbReference type="InterPro" id="IPR035952">
    <property type="entry name" value="Rhomboid-like_sf"/>
</dbReference>
<gene>
    <name evidence="11" type="ORF">N7Z68_11220</name>
</gene>
<name>A0ABT5VHL2_9BACI</name>
<dbReference type="Pfam" id="PF13432">
    <property type="entry name" value="TPR_16"/>
    <property type="match status" value="1"/>
</dbReference>
<feature type="coiled-coil region" evidence="8">
    <location>
        <begin position="155"/>
        <end position="182"/>
    </location>
</feature>
<dbReference type="SUPFAM" id="SSF144091">
    <property type="entry name" value="Rhomboid-like"/>
    <property type="match status" value="1"/>
</dbReference>
<protein>
    <submittedName>
        <fullName evidence="11">Rhomboid family intramembrane serine protease</fullName>
        <ecNumber evidence="11">3.4.21.105</ecNumber>
    </submittedName>
</protein>
<keyword evidence="5 9" id="KW-1133">Transmembrane helix</keyword>
<keyword evidence="3 9" id="KW-0812">Transmembrane</keyword>
<dbReference type="PROSITE" id="PS50293">
    <property type="entry name" value="TPR_REGION"/>
    <property type="match status" value="1"/>
</dbReference>
<evidence type="ECO:0000256" key="9">
    <source>
        <dbReference type="SAM" id="Phobius"/>
    </source>
</evidence>
<dbReference type="GO" id="GO:0008233">
    <property type="term" value="F:peptidase activity"/>
    <property type="evidence" value="ECO:0007669"/>
    <property type="project" value="UniProtKB-KW"/>
</dbReference>
<feature type="transmembrane region" description="Helical" evidence="9">
    <location>
        <begin position="295"/>
        <end position="313"/>
    </location>
</feature>
<feature type="transmembrane region" description="Helical" evidence="9">
    <location>
        <begin position="320"/>
        <end position="343"/>
    </location>
</feature>
<evidence type="ECO:0000256" key="5">
    <source>
        <dbReference type="ARBA" id="ARBA00022989"/>
    </source>
</evidence>
<evidence type="ECO:0000313" key="11">
    <source>
        <dbReference type="EMBL" id="MDE5413953.1"/>
    </source>
</evidence>
<evidence type="ECO:0000256" key="3">
    <source>
        <dbReference type="ARBA" id="ARBA00022692"/>
    </source>
</evidence>
<dbReference type="InterPro" id="IPR019734">
    <property type="entry name" value="TPR_rpt"/>
</dbReference>
<keyword evidence="11" id="KW-0645">Protease</keyword>
<dbReference type="PANTHER" id="PTHR43731">
    <property type="entry name" value="RHOMBOID PROTEASE"/>
    <property type="match status" value="1"/>
</dbReference>
<accession>A0ABT5VHL2</accession>
<keyword evidence="6 9" id="KW-0472">Membrane</keyword>
<comment type="subcellular location">
    <subcellularLocation>
        <location evidence="1">Membrane</location>
        <topology evidence="1">Multi-pass membrane protein</topology>
    </subcellularLocation>
</comment>
<dbReference type="Gene3D" id="1.20.1540.10">
    <property type="entry name" value="Rhomboid-like"/>
    <property type="match status" value="1"/>
</dbReference>
<dbReference type="GO" id="GO:0006508">
    <property type="term" value="P:proteolysis"/>
    <property type="evidence" value="ECO:0007669"/>
    <property type="project" value="UniProtKB-KW"/>
</dbReference>
<comment type="caution">
    <text evidence="11">The sequence shown here is derived from an EMBL/GenBank/DDBJ whole genome shotgun (WGS) entry which is preliminary data.</text>
</comment>
<dbReference type="EC" id="3.4.21.105" evidence="11"/>
<feature type="transmembrane region" description="Helical" evidence="9">
    <location>
        <begin position="271"/>
        <end position="289"/>
    </location>
</feature>
<dbReference type="Gene3D" id="1.25.40.10">
    <property type="entry name" value="Tetratricopeptide repeat domain"/>
    <property type="match status" value="1"/>
</dbReference>
<feature type="transmembrane region" description="Helical" evidence="9">
    <location>
        <begin position="234"/>
        <end position="259"/>
    </location>
</feature>
<dbReference type="SUPFAM" id="SSF48452">
    <property type="entry name" value="TPR-like"/>
    <property type="match status" value="1"/>
</dbReference>
<evidence type="ECO:0000256" key="6">
    <source>
        <dbReference type="ARBA" id="ARBA00023136"/>
    </source>
</evidence>
<feature type="domain" description="Peptidase S54 rhomboid" evidence="10">
    <location>
        <begin position="232"/>
        <end position="365"/>
    </location>
</feature>
<dbReference type="EMBL" id="JAOTPO010000006">
    <property type="protein sequence ID" value="MDE5413953.1"/>
    <property type="molecule type" value="Genomic_DNA"/>
</dbReference>
<evidence type="ECO:0000313" key="12">
    <source>
        <dbReference type="Proteomes" id="UP001148125"/>
    </source>
</evidence>
<dbReference type="InterPro" id="IPR011990">
    <property type="entry name" value="TPR-like_helical_dom_sf"/>
</dbReference>